<evidence type="ECO:0000256" key="1">
    <source>
        <dbReference type="SAM" id="Phobius"/>
    </source>
</evidence>
<accession>A0ABU1DCU3</accession>
<gene>
    <name evidence="2" type="ORF">IHQ68_04760</name>
</gene>
<feature type="transmembrane region" description="Helical" evidence="1">
    <location>
        <begin position="159"/>
        <end position="179"/>
    </location>
</feature>
<evidence type="ECO:0000313" key="2">
    <source>
        <dbReference type="EMBL" id="MDR4305937.1"/>
    </source>
</evidence>
<dbReference type="Proteomes" id="UP001181622">
    <property type="component" value="Unassembled WGS sequence"/>
</dbReference>
<feature type="transmembrane region" description="Helical" evidence="1">
    <location>
        <begin position="98"/>
        <end position="116"/>
    </location>
</feature>
<sequence>MTPQPDRIDDPRWLRNYALARAAFSIAWVAAALLIGRHAPLAAAALLVAYPAWDAIANLVDARRNGGLRLNRSQTLNATASAVTTLAVVIALGVGPHAVLAVFGVWAILAGLFQLLTGVRRWSLGAQWAMVLSGAQSTLAGAFMIKQATDAVVPGIVDIAPYAAFGAFYFLMSAIWMTVKQLRSPVESLQPSAPRASN</sequence>
<comment type="caution">
    <text evidence="2">The sequence shown here is derived from an EMBL/GenBank/DDBJ whole genome shotgun (WGS) entry which is preliminary data.</text>
</comment>
<feature type="transmembrane region" description="Helical" evidence="1">
    <location>
        <begin position="41"/>
        <end position="62"/>
    </location>
</feature>
<dbReference type="InterPro" id="IPR005325">
    <property type="entry name" value="DUF308_memb"/>
</dbReference>
<keyword evidence="1" id="KW-1133">Transmembrane helix</keyword>
<evidence type="ECO:0000313" key="3">
    <source>
        <dbReference type="Proteomes" id="UP001181622"/>
    </source>
</evidence>
<proteinExistence type="predicted"/>
<name>A0ABU1DCU3_9HYPH</name>
<keyword evidence="3" id="KW-1185">Reference proteome</keyword>
<dbReference type="EMBL" id="JADBEO010000007">
    <property type="protein sequence ID" value="MDR4305937.1"/>
    <property type="molecule type" value="Genomic_DNA"/>
</dbReference>
<dbReference type="Pfam" id="PF03729">
    <property type="entry name" value="DUF308"/>
    <property type="match status" value="1"/>
</dbReference>
<reference evidence="2" key="1">
    <citation type="submission" date="2020-10" db="EMBL/GenBank/DDBJ databases">
        <authorList>
            <person name="Abbas A."/>
            <person name="Razzaq R."/>
            <person name="Waqas M."/>
            <person name="Abbas N."/>
            <person name="Nielsen T.K."/>
            <person name="Hansen L.H."/>
            <person name="Hussain S."/>
            <person name="Shahid M."/>
        </authorList>
    </citation>
    <scope>NUCLEOTIDE SEQUENCE</scope>
    <source>
        <strain evidence="2">S14</strain>
    </source>
</reference>
<keyword evidence="1" id="KW-0812">Transmembrane</keyword>
<feature type="transmembrane region" description="Helical" evidence="1">
    <location>
        <begin position="74"/>
        <end position="92"/>
    </location>
</feature>
<feature type="transmembrane region" description="Helical" evidence="1">
    <location>
        <begin position="17"/>
        <end position="35"/>
    </location>
</feature>
<organism evidence="2 3">
    <name type="scientific">Chelatococcus sambhunathii</name>
    <dbReference type="NCBI Taxonomy" id="363953"/>
    <lineage>
        <taxon>Bacteria</taxon>
        <taxon>Pseudomonadati</taxon>
        <taxon>Pseudomonadota</taxon>
        <taxon>Alphaproteobacteria</taxon>
        <taxon>Hyphomicrobiales</taxon>
        <taxon>Chelatococcaceae</taxon>
        <taxon>Chelatococcus</taxon>
    </lineage>
</organism>
<keyword evidence="1" id="KW-0472">Membrane</keyword>
<feature type="transmembrane region" description="Helical" evidence="1">
    <location>
        <begin position="128"/>
        <end position="147"/>
    </location>
</feature>
<protein>
    <submittedName>
        <fullName evidence="2">DUF308 domain-containing protein</fullName>
    </submittedName>
</protein>